<evidence type="ECO:0000256" key="1">
    <source>
        <dbReference type="SAM" id="MobiDB-lite"/>
    </source>
</evidence>
<feature type="region of interest" description="Disordered" evidence="1">
    <location>
        <begin position="80"/>
        <end position="152"/>
    </location>
</feature>
<evidence type="ECO:0000313" key="4">
    <source>
        <dbReference type="Proteomes" id="UP000006352"/>
    </source>
</evidence>
<gene>
    <name evidence="3" type="ORF">FIBRA_05453</name>
</gene>
<organism evidence="3 4">
    <name type="scientific">Fibroporia radiculosa</name>
    <dbReference type="NCBI Taxonomy" id="599839"/>
    <lineage>
        <taxon>Eukaryota</taxon>
        <taxon>Fungi</taxon>
        <taxon>Dikarya</taxon>
        <taxon>Basidiomycota</taxon>
        <taxon>Agaricomycotina</taxon>
        <taxon>Agaricomycetes</taxon>
        <taxon>Polyporales</taxon>
        <taxon>Fibroporiaceae</taxon>
        <taxon>Fibroporia</taxon>
    </lineage>
</organism>
<dbReference type="STRING" id="599839.J4GR14"/>
<reference evidence="3 4" key="1">
    <citation type="journal article" date="2012" name="Appl. Environ. Microbiol.">
        <title>Short-read sequencing for genomic analysis of the brown rot fungus Fibroporia radiculosa.</title>
        <authorList>
            <person name="Tang J.D."/>
            <person name="Perkins A.D."/>
            <person name="Sonstegard T.S."/>
            <person name="Schroeder S.G."/>
            <person name="Burgess S.C."/>
            <person name="Diehl S.V."/>
        </authorList>
    </citation>
    <scope>NUCLEOTIDE SEQUENCE [LARGE SCALE GENOMIC DNA]</scope>
    <source>
        <strain evidence="3 4">TFFH 294</strain>
    </source>
</reference>
<dbReference type="InParanoid" id="J4GR14"/>
<feature type="compositionally biased region" description="Polar residues" evidence="1">
    <location>
        <begin position="119"/>
        <end position="133"/>
    </location>
</feature>
<evidence type="ECO:0000313" key="3">
    <source>
        <dbReference type="EMBL" id="CCM03325.1"/>
    </source>
</evidence>
<dbReference type="Pfam" id="PF12770">
    <property type="entry name" value="CHAT"/>
    <property type="match status" value="1"/>
</dbReference>
<feature type="domain" description="CHAT" evidence="2">
    <location>
        <begin position="1058"/>
        <end position="1156"/>
    </location>
</feature>
<name>J4GR14_9APHY</name>
<dbReference type="RefSeq" id="XP_012182608.1">
    <property type="nucleotide sequence ID" value="XM_012327218.1"/>
</dbReference>
<feature type="region of interest" description="Disordered" evidence="1">
    <location>
        <begin position="1"/>
        <end position="25"/>
    </location>
</feature>
<dbReference type="OrthoDB" id="9991317at2759"/>
<dbReference type="PANTHER" id="PTHR19959">
    <property type="entry name" value="KINESIN LIGHT CHAIN"/>
    <property type="match status" value="1"/>
</dbReference>
<dbReference type="InterPro" id="IPR011990">
    <property type="entry name" value="TPR-like_helical_dom_sf"/>
</dbReference>
<proteinExistence type="predicted"/>
<dbReference type="AlphaFoldDB" id="J4GR14"/>
<sequence>MSNKAVPEQRHSEGTDPSHPVSSPLTTAVNEAANSHSIMTLAYSSMLPGEKMRSLNIVCDDRHRLFSAMTSMVCSPKTQYDEDSCISNLPSTKRSRSDVDGCMSDLPSAKRLRRDDDNTSTLLNQTSQSNGDATTPEVGNALDFSSPRRSAPIDATSSCYIDVWLEQFKQRGDPAHLDTAIASWDAAVQVVAEMSPLRVKVLLGLAESLRQRFELLGDLNDLTASIGVFEEAIVSIADVDSIKSACLGLLSICLSTRFQRLGDIADTDRSVSVYEDAVRLTFHDHPLKASYLDMLGVSLSDRFDRLGNVADIDRSISVQEDAVRLTLYDHPDKPSRLGNLGNLLLTRFERLGNIADIDRAISVNDDAVRLIPHDHPDKLGHVNDLGNSLMTRFERLDDVADIERAISMQEDAVRLAPYDYPTKPTYLSNLGTSLATRFQRLGNVADIDRAISVQEDAVRLTPHDHLDKTSRLNNLGNSLSTRFERLGDVADIDRSISLQEDAVRLTPYDHPTKPGYLNNLASSLATRSQRLGNVADIDRSISVQEDAIRLSPHDHPHKPRFLNNLGISLLVRFDRLGDVADIDWLILVQEDAVRLTPDNHPHKLQFLVNLGTSFFSRFRHLRDIADLRSAISTFSGAACSSVGPSSIRLEAALRWIRCAHLISSDSLLDVYAAAIDLVPQVVWLGLPLQDRHRELLRAADVVRDAAVDALARGYRNRAVEWLEQGRSVVWNQLLQLRTPLDELQSRDPTLANRLRQVSYELEKGSGHDMTGAGEMKNDVGYLWRNRPDNTVDSQWSAKRFSPRSDTVSQLAPSAHAGPVVILNASQYRCDALVLLAESDDVLHVPLPDITYEQVENLQKSLNKLLASHGRVISRMDRAIREVVRRGRTTDESFKSILSELWKKVVRPVLDALAFSTPTAGELSRIFWCPTGPFSFLPIHAAGLYGDADTGAKLSDFLISSYTLTLSALILPPHEGTTIDNMRLVAVPQPASDRQTRLPGAQIELGHIKTTLQSLSSTPISLVQSIGTVEDVLTKMKESDWVHFACHGVQDLARHRGGLAFLSACQTATGDKDLPEEAIHLAAGMLLAGYGGVVATMWSIKDSDAPKVAKCVYEQLFRDGNLPDYRQAARALHYAVKGLREEHSAPFMSWIPFIHIGP</sequence>
<protein>
    <recommendedName>
        <fullName evidence="2">CHAT domain-containing protein</fullName>
    </recommendedName>
</protein>
<feature type="compositionally biased region" description="Basic and acidic residues" evidence="1">
    <location>
        <begin position="7"/>
        <end position="16"/>
    </location>
</feature>
<dbReference type="PANTHER" id="PTHR19959:SF119">
    <property type="entry name" value="FUNGAL LIPASE-LIKE DOMAIN-CONTAINING PROTEIN"/>
    <property type="match status" value="1"/>
</dbReference>
<dbReference type="HOGENOM" id="CLU_001305_0_1_1"/>
<dbReference type="GeneID" id="24098236"/>
<dbReference type="Proteomes" id="UP000006352">
    <property type="component" value="Unassembled WGS sequence"/>
</dbReference>
<dbReference type="InterPro" id="IPR024983">
    <property type="entry name" value="CHAT_dom"/>
</dbReference>
<accession>J4GR14</accession>
<dbReference type="EMBL" id="HE797110">
    <property type="protein sequence ID" value="CCM03325.1"/>
    <property type="molecule type" value="Genomic_DNA"/>
</dbReference>
<keyword evidence="4" id="KW-1185">Reference proteome</keyword>
<evidence type="ECO:0000259" key="2">
    <source>
        <dbReference type="Pfam" id="PF12770"/>
    </source>
</evidence>
<dbReference type="Gene3D" id="1.25.40.10">
    <property type="entry name" value="Tetratricopeptide repeat domain"/>
    <property type="match status" value="2"/>
</dbReference>